<gene>
    <name evidence="1" type="ORF">CALMAC_LOCUS11366</name>
</gene>
<organism evidence="1 2">
    <name type="scientific">Callosobruchus maculatus</name>
    <name type="common">Southern cowpea weevil</name>
    <name type="synonym">Pulse bruchid</name>
    <dbReference type="NCBI Taxonomy" id="64391"/>
    <lineage>
        <taxon>Eukaryota</taxon>
        <taxon>Metazoa</taxon>
        <taxon>Ecdysozoa</taxon>
        <taxon>Arthropoda</taxon>
        <taxon>Hexapoda</taxon>
        <taxon>Insecta</taxon>
        <taxon>Pterygota</taxon>
        <taxon>Neoptera</taxon>
        <taxon>Endopterygota</taxon>
        <taxon>Coleoptera</taxon>
        <taxon>Polyphaga</taxon>
        <taxon>Cucujiformia</taxon>
        <taxon>Chrysomeloidea</taxon>
        <taxon>Chrysomelidae</taxon>
        <taxon>Bruchinae</taxon>
        <taxon>Bruchini</taxon>
        <taxon>Callosobruchus</taxon>
    </lineage>
</organism>
<accession>A0A653CS00</accession>
<dbReference type="OrthoDB" id="6782731at2759"/>
<name>A0A653CS00_CALMS</name>
<evidence type="ECO:0000313" key="2">
    <source>
        <dbReference type="Proteomes" id="UP000410492"/>
    </source>
</evidence>
<protein>
    <submittedName>
        <fullName evidence="1">Uncharacterized protein</fullName>
    </submittedName>
</protein>
<sequence length="156" mass="18176">MEQPCIQVENSYICRQEEIKFHPEEDCVSSLILNKKPQCQPIPVQPPKLIFNRINEEYLIIVTEERINLKARCPDLEYLAIKGSALIQVPMNCSLEYQEYHFGSSKQEVFGKPLILPGVINCHLTLEEGKYDFLFLVLRRNTIFQSELKSAQTFQR</sequence>
<dbReference type="Proteomes" id="UP000410492">
    <property type="component" value="Unassembled WGS sequence"/>
</dbReference>
<evidence type="ECO:0000313" key="1">
    <source>
        <dbReference type="EMBL" id="VEN50710.1"/>
    </source>
</evidence>
<dbReference type="AlphaFoldDB" id="A0A653CS00"/>
<reference evidence="1 2" key="1">
    <citation type="submission" date="2019-01" db="EMBL/GenBank/DDBJ databases">
        <authorList>
            <person name="Sayadi A."/>
        </authorList>
    </citation>
    <scope>NUCLEOTIDE SEQUENCE [LARGE SCALE GENOMIC DNA]</scope>
</reference>
<keyword evidence="2" id="KW-1185">Reference proteome</keyword>
<dbReference type="EMBL" id="CAACVG010008671">
    <property type="protein sequence ID" value="VEN50710.1"/>
    <property type="molecule type" value="Genomic_DNA"/>
</dbReference>
<proteinExistence type="predicted"/>